<comment type="caution">
    <text evidence="2">The sequence shown here is derived from an EMBL/GenBank/DDBJ whole genome shotgun (WGS) entry which is preliminary data.</text>
</comment>
<feature type="region of interest" description="Disordered" evidence="1">
    <location>
        <begin position="1"/>
        <end position="72"/>
    </location>
</feature>
<keyword evidence="3" id="KW-1185">Reference proteome</keyword>
<protein>
    <recommendedName>
        <fullName evidence="4">Sigma-like protein</fullName>
    </recommendedName>
</protein>
<dbReference type="EMBL" id="VJZE01000637">
    <property type="protein sequence ID" value="MPY46353.1"/>
    <property type="molecule type" value="Genomic_DNA"/>
</dbReference>
<evidence type="ECO:0008006" key="4">
    <source>
        <dbReference type="Google" id="ProtNLM"/>
    </source>
</evidence>
<organism evidence="2 3">
    <name type="scientific">Streptomyces phyllanthi</name>
    <dbReference type="NCBI Taxonomy" id="1803180"/>
    <lineage>
        <taxon>Bacteria</taxon>
        <taxon>Bacillati</taxon>
        <taxon>Actinomycetota</taxon>
        <taxon>Actinomycetes</taxon>
        <taxon>Kitasatosporales</taxon>
        <taxon>Streptomycetaceae</taxon>
        <taxon>Streptomyces</taxon>
    </lineage>
</organism>
<dbReference type="Proteomes" id="UP000326979">
    <property type="component" value="Unassembled WGS sequence"/>
</dbReference>
<gene>
    <name evidence="2" type="ORF">FNH04_42570</name>
</gene>
<evidence type="ECO:0000313" key="3">
    <source>
        <dbReference type="Proteomes" id="UP000326979"/>
    </source>
</evidence>
<feature type="compositionally biased region" description="Polar residues" evidence="1">
    <location>
        <begin position="10"/>
        <end position="21"/>
    </location>
</feature>
<sequence length="72" mass="7683">MSDNEKDQDVTSQDQPTTDETVSALENAMPTPPAPGPDSIRTMENAMPSEPADIRTMENAMPAPPALDLDGK</sequence>
<dbReference type="AlphaFoldDB" id="A0A5N8WFU7"/>
<dbReference type="RefSeq" id="WP_152791593.1">
    <property type="nucleotide sequence ID" value="NZ_BAABEQ010000018.1"/>
</dbReference>
<accession>A0A5N8WFU7</accession>
<proteinExistence type="predicted"/>
<name>A0A5N8WFU7_9ACTN</name>
<reference evidence="2 3" key="1">
    <citation type="submission" date="2019-07" db="EMBL/GenBank/DDBJ databases">
        <title>New species of Amycolatopsis and Streptomyces.</title>
        <authorList>
            <person name="Duangmal K."/>
            <person name="Teo W.F.A."/>
            <person name="Lipun K."/>
        </authorList>
    </citation>
    <scope>NUCLEOTIDE SEQUENCE [LARGE SCALE GENOMIC DNA]</scope>
    <source>
        <strain evidence="2 3">TISTR 2346</strain>
    </source>
</reference>
<evidence type="ECO:0000256" key="1">
    <source>
        <dbReference type="SAM" id="MobiDB-lite"/>
    </source>
</evidence>
<evidence type="ECO:0000313" key="2">
    <source>
        <dbReference type="EMBL" id="MPY46353.1"/>
    </source>
</evidence>